<keyword evidence="2" id="KW-1133">Transmembrane helix</keyword>
<evidence type="ECO:0000256" key="3">
    <source>
        <dbReference type="SAM" id="SignalP"/>
    </source>
</evidence>
<feature type="region of interest" description="Disordered" evidence="1">
    <location>
        <begin position="36"/>
        <end position="63"/>
    </location>
</feature>
<evidence type="ECO:0000313" key="6">
    <source>
        <dbReference type="Proteomes" id="UP000198520"/>
    </source>
</evidence>
<sequence>MSVPLVRVLLVLALVSVAALGAASFGPWATDVAPVAPPGPEISTAEPVTRPPEPTDTQTPEVDLGPLDSNAWLVAVLVLLGALALVGLGRWLARAARSWRESPRGSEPEHLPDLLPDMADAAPALAVDELQDAVAQALEAIDAARDSHDAVIAAWLVLERAAERTGVPRHPAQSPSEFARSVLAATDAHAPSADALLRLYLRVRFGTAPTTAKDVTAARDALRRLTSDLSTSPGGAA</sequence>
<dbReference type="EMBL" id="FONZ01000002">
    <property type="protein sequence ID" value="SFF02315.1"/>
    <property type="molecule type" value="Genomic_DNA"/>
</dbReference>
<keyword evidence="3" id="KW-0732">Signal</keyword>
<protein>
    <recommendedName>
        <fullName evidence="4">Protein-glutamine gamma-glutamyltransferase-like C-terminal domain-containing protein</fullName>
    </recommendedName>
</protein>
<evidence type="ECO:0000259" key="4">
    <source>
        <dbReference type="Pfam" id="PF13559"/>
    </source>
</evidence>
<feature type="signal peptide" evidence="3">
    <location>
        <begin position="1"/>
        <end position="29"/>
    </location>
</feature>
<reference evidence="6" key="1">
    <citation type="submission" date="2016-10" db="EMBL/GenBank/DDBJ databases">
        <authorList>
            <person name="Varghese N."/>
            <person name="Submissions S."/>
        </authorList>
    </citation>
    <scope>NUCLEOTIDE SEQUENCE [LARGE SCALE GENOMIC DNA]</scope>
    <source>
        <strain evidence="6">DSM 19083</strain>
    </source>
</reference>
<dbReference type="InterPro" id="IPR025403">
    <property type="entry name" value="TgpA-like_C"/>
</dbReference>
<feature type="transmembrane region" description="Helical" evidence="2">
    <location>
        <begin position="71"/>
        <end position="93"/>
    </location>
</feature>
<accession>A0A1I2FAS0</accession>
<feature type="chain" id="PRO_5039471801" description="Protein-glutamine gamma-glutamyltransferase-like C-terminal domain-containing protein" evidence="3">
    <location>
        <begin position="30"/>
        <end position="237"/>
    </location>
</feature>
<dbReference type="Proteomes" id="UP000198520">
    <property type="component" value="Unassembled WGS sequence"/>
</dbReference>
<evidence type="ECO:0000313" key="5">
    <source>
        <dbReference type="EMBL" id="SFF02315.1"/>
    </source>
</evidence>
<proteinExistence type="predicted"/>
<keyword evidence="2" id="KW-0472">Membrane</keyword>
<name>A0A1I2FAS0_9MICO</name>
<evidence type="ECO:0000256" key="1">
    <source>
        <dbReference type="SAM" id="MobiDB-lite"/>
    </source>
</evidence>
<organism evidence="5 6">
    <name type="scientific">Flavimobilis marinus</name>
    <dbReference type="NCBI Taxonomy" id="285351"/>
    <lineage>
        <taxon>Bacteria</taxon>
        <taxon>Bacillati</taxon>
        <taxon>Actinomycetota</taxon>
        <taxon>Actinomycetes</taxon>
        <taxon>Micrococcales</taxon>
        <taxon>Jonesiaceae</taxon>
        <taxon>Flavimobilis</taxon>
    </lineage>
</organism>
<gene>
    <name evidence="5" type="ORF">SAMN04488035_1217</name>
</gene>
<keyword evidence="2" id="KW-0812">Transmembrane</keyword>
<feature type="domain" description="Protein-glutamine gamma-glutamyltransferase-like C-terminal" evidence="4">
    <location>
        <begin position="154"/>
        <end position="223"/>
    </location>
</feature>
<dbReference type="STRING" id="285351.SAMN04488035_1217"/>
<dbReference type="Pfam" id="PF13559">
    <property type="entry name" value="DUF4129"/>
    <property type="match status" value="1"/>
</dbReference>
<evidence type="ECO:0000256" key="2">
    <source>
        <dbReference type="SAM" id="Phobius"/>
    </source>
</evidence>
<dbReference type="AlphaFoldDB" id="A0A1I2FAS0"/>
<keyword evidence="6" id="KW-1185">Reference proteome</keyword>